<dbReference type="InterPro" id="IPR004015">
    <property type="entry name" value="SKI-int_prot_SKIP_SNW-dom"/>
</dbReference>
<sequence>MSTLSQLLPKPKFTSNSEESSKKPSKALEKNISTLSLTKKGQIPPYGQRSGWTPKTLEDFGDGGAYPEILVGQYPLRMGLKKAKKGQVLSKQVDSEGNIKYDAVARYGHGEDKIIQSDFKELVPLRERIGTNDEKVFQERPDEELILETAQRTREALEKKIDGKLTASKPRNSSQSADNGVSYVRYTPNKDGPGYDPKMSQRIIRMSEMQVDPMEPPKFKHKRVPNAPPSPPAPVLHSPPRHVSVEEQKAWVIPPCISNWKNAKGYTIPLDKRLAADGRGLQDVKISDNFAKLSEALLAAERHAREEVRQRSLMQQNIVRKEKESKEEHLRLLAQRAREERSGVNASAKALASREDEVSSNRRSRYESNSETEVEEPELNRRSSSPTDERVIKREEIRRDKQRELRRELRMSKMGTEAKAKYISKMENRDISEKIALGLAKPSTLGTGESQFDSRLMHMNESSAANLNDDEGYNIYDTALLKGSNANANYRPRNNIDEDDSVISESVSKSMQNDRFGLGNDGGSSSKYGHKSGKSAKISTNPVEFEKDVFGVDQFLNDTKLGLKRPRDD</sequence>
<comment type="function">
    <text evidence="3">Involved in pre-mRNA splicing.</text>
</comment>
<protein>
    <recommendedName>
        <fullName evidence="2 3">Pre-mRNA-processing protein 45</fullName>
    </recommendedName>
</protein>
<evidence type="ECO:0000256" key="1">
    <source>
        <dbReference type="ARBA" id="ARBA00010197"/>
    </source>
</evidence>
<evidence type="ECO:0000313" key="7">
    <source>
        <dbReference type="Proteomes" id="UP000187429"/>
    </source>
</evidence>
<evidence type="ECO:0000259" key="5">
    <source>
        <dbReference type="Pfam" id="PF02731"/>
    </source>
</evidence>
<comment type="similarity">
    <text evidence="1 3">Belongs to the SNW family.</text>
</comment>
<feature type="compositionally biased region" description="Basic and acidic residues" evidence="4">
    <location>
        <begin position="387"/>
        <end position="397"/>
    </location>
</feature>
<feature type="compositionally biased region" description="Polar residues" evidence="4">
    <location>
        <begin position="169"/>
        <end position="179"/>
    </location>
</feature>
<feature type="region of interest" description="Disordered" evidence="4">
    <location>
        <begin position="336"/>
        <end position="397"/>
    </location>
</feature>
<dbReference type="GO" id="GO:0000398">
    <property type="term" value="P:mRNA splicing, via spliceosome"/>
    <property type="evidence" value="ECO:0007669"/>
    <property type="project" value="InterPro"/>
</dbReference>
<accession>A0A1R1YP27</accession>
<dbReference type="PANTHER" id="PTHR12096">
    <property type="entry name" value="NUCLEAR PROTEIN SKIP-RELATED"/>
    <property type="match status" value="1"/>
</dbReference>
<feature type="domain" description="SKI-interacting protein SKIP SNW" evidence="5">
    <location>
        <begin position="183"/>
        <end position="341"/>
    </location>
</feature>
<feature type="region of interest" description="Disordered" evidence="4">
    <location>
        <begin position="161"/>
        <end position="196"/>
    </location>
</feature>
<evidence type="ECO:0000313" key="6">
    <source>
        <dbReference type="EMBL" id="OMJ28496.1"/>
    </source>
</evidence>
<feature type="compositionally biased region" description="Basic and acidic residues" evidence="4">
    <location>
        <begin position="352"/>
        <end position="368"/>
    </location>
</feature>
<dbReference type="AlphaFoldDB" id="A0A1R1YP27"/>
<gene>
    <name evidence="6" type="ORF">AYI69_g2034</name>
</gene>
<keyword evidence="3" id="KW-0508">mRNA splicing</keyword>
<evidence type="ECO:0000256" key="3">
    <source>
        <dbReference type="RuleBase" id="RU367140"/>
    </source>
</evidence>
<keyword evidence="3" id="KW-0507">mRNA processing</keyword>
<feature type="region of interest" description="Disordered" evidence="4">
    <location>
        <begin position="486"/>
        <end position="540"/>
    </location>
</feature>
<feature type="compositionally biased region" description="Basic and acidic residues" evidence="4">
    <location>
        <begin position="19"/>
        <end position="29"/>
    </location>
</feature>
<feature type="region of interest" description="Disordered" evidence="4">
    <location>
        <begin position="1"/>
        <end position="34"/>
    </location>
</feature>
<keyword evidence="7" id="KW-1185">Reference proteome</keyword>
<comment type="subcellular location">
    <subcellularLocation>
        <location evidence="3">Nucleus</location>
    </subcellularLocation>
</comment>
<keyword evidence="3" id="KW-0539">Nucleus</keyword>
<comment type="caution">
    <text evidence="6">The sequence shown here is derived from an EMBL/GenBank/DDBJ whole genome shotgun (WGS) entry which is preliminary data.</text>
</comment>
<organism evidence="6 7">
    <name type="scientific">Smittium culicis</name>
    <dbReference type="NCBI Taxonomy" id="133412"/>
    <lineage>
        <taxon>Eukaryota</taxon>
        <taxon>Fungi</taxon>
        <taxon>Fungi incertae sedis</taxon>
        <taxon>Zoopagomycota</taxon>
        <taxon>Kickxellomycotina</taxon>
        <taxon>Harpellomycetes</taxon>
        <taxon>Harpellales</taxon>
        <taxon>Legeriomycetaceae</taxon>
        <taxon>Smittium</taxon>
    </lineage>
</organism>
<reference evidence="7" key="1">
    <citation type="submission" date="2017-01" db="EMBL/GenBank/DDBJ databases">
        <authorList>
            <person name="Wang Y."/>
            <person name="White M."/>
            <person name="Kvist S."/>
            <person name="Moncalvo J.-M."/>
        </authorList>
    </citation>
    <scope>NUCLEOTIDE SEQUENCE [LARGE SCALE GENOMIC DNA]</scope>
    <source>
        <strain evidence="7">ID-206-W2</strain>
    </source>
</reference>
<comment type="subunit">
    <text evidence="3">Associated with the spliceosome.</text>
</comment>
<feature type="region of interest" description="Disordered" evidence="4">
    <location>
        <begin position="214"/>
        <end position="239"/>
    </location>
</feature>
<dbReference type="Pfam" id="PF02731">
    <property type="entry name" value="SKIP_SNW"/>
    <property type="match status" value="1"/>
</dbReference>
<dbReference type="EMBL" id="LSSM01000572">
    <property type="protein sequence ID" value="OMJ28496.1"/>
    <property type="molecule type" value="Genomic_DNA"/>
</dbReference>
<keyword evidence="3" id="KW-0747">Spliceosome</keyword>
<proteinExistence type="inferred from homology"/>
<name>A0A1R1YP27_9FUNG</name>
<dbReference type="GO" id="GO:0005681">
    <property type="term" value="C:spliceosomal complex"/>
    <property type="evidence" value="ECO:0007669"/>
    <property type="project" value="UniProtKB-UniRule"/>
</dbReference>
<dbReference type="InterPro" id="IPR017862">
    <property type="entry name" value="SKI-int_prot_SKIP"/>
</dbReference>
<evidence type="ECO:0000256" key="4">
    <source>
        <dbReference type="SAM" id="MobiDB-lite"/>
    </source>
</evidence>
<dbReference type="Proteomes" id="UP000187429">
    <property type="component" value="Unassembled WGS sequence"/>
</dbReference>
<evidence type="ECO:0000256" key="2">
    <source>
        <dbReference type="ARBA" id="ARBA00022160"/>
    </source>
</evidence>
<dbReference type="OrthoDB" id="666364at2759"/>